<dbReference type="Proteomes" id="UP001222325">
    <property type="component" value="Unassembled WGS sequence"/>
</dbReference>
<dbReference type="EMBL" id="JARJCN010000125">
    <property type="protein sequence ID" value="KAJ7071766.1"/>
    <property type="molecule type" value="Genomic_DNA"/>
</dbReference>
<feature type="non-terminal residue" evidence="1">
    <location>
        <position position="1"/>
    </location>
</feature>
<proteinExistence type="predicted"/>
<accession>A0AAD6XID8</accession>
<evidence type="ECO:0000313" key="1">
    <source>
        <dbReference type="EMBL" id="KAJ7071766.1"/>
    </source>
</evidence>
<sequence length="296" mass="33371">HSMKIKEVRRRMCSGSSFKAKRAVTLYNAKISHLMKDLNEGLAVGERYHIKDVKAMVRDDPSMLDGFTEEEESEMLAELTEKRKVKRAGVRANNLAAVADAKRTMDRMLEEMTTLAERTGMMGFAMFTRGHIHDTTVPVTIQSWGALDFFREIIKKEALDVAALLELWAVSRDRGATGGDTLLSMQKECTFMITSGLQSIVRKMKAKMNYENYIKAVVEKYNVGLIGWPAGVDFKRMSMQSSLVPLGTLRDALKDGSCRWKVLSASQKAELLEKFGDMVRSGEVVEKSRKERTRKG</sequence>
<organism evidence="1 2">
    <name type="scientific">Mycena belliarum</name>
    <dbReference type="NCBI Taxonomy" id="1033014"/>
    <lineage>
        <taxon>Eukaryota</taxon>
        <taxon>Fungi</taxon>
        <taxon>Dikarya</taxon>
        <taxon>Basidiomycota</taxon>
        <taxon>Agaricomycotina</taxon>
        <taxon>Agaricomycetes</taxon>
        <taxon>Agaricomycetidae</taxon>
        <taxon>Agaricales</taxon>
        <taxon>Marasmiineae</taxon>
        <taxon>Mycenaceae</taxon>
        <taxon>Mycena</taxon>
    </lineage>
</organism>
<reference evidence="1" key="1">
    <citation type="submission" date="2023-03" db="EMBL/GenBank/DDBJ databases">
        <title>Massive genome expansion in bonnet fungi (Mycena s.s.) driven by repeated elements and novel gene families across ecological guilds.</title>
        <authorList>
            <consortium name="Lawrence Berkeley National Laboratory"/>
            <person name="Harder C.B."/>
            <person name="Miyauchi S."/>
            <person name="Viragh M."/>
            <person name="Kuo A."/>
            <person name="Thoen E."/>
            <person name="Andreopoulos B."/>
            <person name="Lu D."/>
            <person name="Skrede I."/>
            <person name="Drula E."/>
            <person name="Henrissat B."/>
            <person name="Morin E."/>
            <person name="Kohler A."/>
            <person name="Barry K."/>
            <person name="LaButti K."/>
            <person name="Morin E."/>
            <person name="Salamov A."/>
            <person name="Lipzen A."/>
            <person name="Mereny Z."/>
            <person name="Hegedus B."/>
            <person name="Baldrian P."/>
            <person name="Stursova M."/>
            <person name="Weitz H."/>
            <person name="Taylor A."/>
            <person name="Grigoriev I.V."/>
            <person name="Nagy L.G."/>
            <person name="Martin F."/>
            <person name="Kauserud H."/>
        </authorList>
    </citation>
    <scope>NUCLEOTIDE SEQUENCE</scope>
    <source>
        <strain evidence="1">CBHHK173m</strain>
    </source>
</reference>
<gene>
    <name evidence="1" type="ORF">B0H15DRAFT_741436</name>
</gene>
<comment type="caution">
    <text evidence="1">The sequence shown here is derived from an EMBL/GenBank/DDBJ whole genome shotgun (WGS) entry which is preliminary data.</text>
</comment>
<dbReference type="AlphaFoldDB" id="A0AAD6XID8"/>
<protein>
    <submittedName>
        <fullName evidence="1">Uncharacterized protein</fullName>
    </submittedName>
</protein>
<feature type="non-terminal residue" evidence="1">
    <location>
        <position position="296"/>
    </location>
</feature>
<evidence type="ECO:0000313" key="2">
    <source>
        <dbReference type="Proteomes" id="UP001222325"/>
    </source>
</evidence>
<name>A0AAD6XID8_9AGAR</name>
<keyword evidence="2" id="KW-1185">Reference proteome</keyword>